<keyword evidence="2" id="KW-0813">Transport</keyword>
<keyword evidence="3" id="KW-0732">Signal</keyword>
<dbReference type="Proteomes" id="UP000193719">
    <property type="component" value="Unassembled WGS sequence"/>
</dbReference>
<evidence type="ECO:0000256" key="2">
    <source>
        <dbReference type="ARBA" id="ARBA00022448"/>
    </source>
</evidence>
<keyword evidence="6" id="KW-1185">Reference proteome</keyword>
<evidence type="ECO:0000313" key="6">
    <source>
        <dbReference type="Proteomes" id="UP000193719"/>
    </source>
</evidence>
<feature type="transmembrane region" description="Helical" evidence="4">
    <location>
        <begin position="566"/>
        <end position="585"/>
    </location>
</feature>
<dbReference type="InterPro" id="IPR050490">
    <property type="entry name" value="Bact_solute-bd_prot1"/>
</dbReference>
<evidence type="ECO:0000256" key="4">
    <source>
        <dbReference type="SAM" id="Phobius"/>
    </source>
</evidence>
<comment type="similarity">
    <text evidence="1">Belongs to the bacterial solute-binding protein 1 family.</text>
</comment>
<dbReference type="EMBL" id="MCFH01000033">
    <property type="protein sequence ID" value="ORX46945.1"/>
    <property type="molecule type" value="Genomic_DNA"/>
</dbReference>
<evidence type="ECO:0000256" key="1">
    <source>
        <dbReference type="ARBA" id="ARBA00008520"/>
    </source>
</evidence>
<gene>
    <name evidence="5" type="ORF">BCR36DRAFT_356515</name>
</gene>
<dbReference type="STRING" id="1754191.A0A1Y1V5H1"/>
<feature type="transmembrane region" description="Helical" evidence="4">
    <location>
        <begin position="341"/>
        <end position="365"/>
    </location>
</feature>
<evidence type="ECO:0000313" key="5">
    <source>
        <dbReference type="EMBL" id="ORX46945.1"/>
    </source>
</evidence>
<keyword evidence="4" id="KW-1133">Transmembrane helix</keyword>
<comment type="caution">
    <text evidence="5">The sequence shown here is derived from an EMBL/GenBank/DDBJ whole genome shotgun (WGS) entry which is preliminary data.</text>
</comment>
<reference evidence="5 6" key="2">
    <citation type="submission" date="2016-08" db="EMBL/GenBank/DDBJ databases">
        <title>Pervasive Adenine N6-methylation of Active Genes in Fungi.</title>
        <authorList>
            <consortium name="DOE Joint Genome Institute"/>
            <person name="Mondo S.J."/>
            <person name="Dannebaum R.O."/>
            <person name="Kuo R.C."/>
            <person name="Labutti K."/>
            <person name="Haridas S."/>
            <person name="Kuo A."/>
            <person name="Salamov A."/>
            <person name="Ahrendt S.R."/>
            <person name="Lipzen A."/>
            <person name="Sullivan W."/>
            <person name="Andreopoulos W.B."/>
            <person name="Clum A."/>
            <person name="Lindquist E."/>
            <person name="Daum C."/>
            <person name="Ramamoorthy G.K."/>
            <person name="Gryganskyi A."/>
            <person name="Culley D."/>
            <person name="Magnuson J.K."/>
            <person name="James T.Y."/>
            <person name="O'Malley M.A."/>
            <person name="Stajich J.E."/>
            <person name="Spatafora J.W."/>
            <person name="Visel A."/>
            <person name="Grigoriev I.V."/>
        </authorList>
    </citation>
    <scope>NUCLEOTIDE SEQUENCE [LARGE SCALE GENOMIC DNA]</scope>
    <source>
        <strain evidence="6">finn</strain>
    </source>
</reference>
<protein>
    <submittedName>
        <fullName evidence="5">Periplasmic binding protein-like II</fullName>
    </submittedName>
</protein>
<dbReference type="AlphaFoldDB" id="A0A1Y1V5H1"/>
<dbReference type="Pfam" id="PF13416">
    <property type="entry name" value="SBP_bac_8"/>
    <property type="match status" value="1"/>
</dbReference>
<feature type="transmembrane region" description="Helical" evidence="4">
    <location>
        <begin position="408"/>
        <end position="426"/>
    </location>
</feature>
<accession>A0A1Y1V5H1</accession>
<dbReference type="SUPFAM" id="SSF53850">
    <property type="entry name" value="Periplasmic binding protein-like II"/>
    <property type="match status" value="1"/>
</dbReference>
<dbReference type="Gene3D" id="3.40.190.10">
    <property type="entry name" value="Periplasmic binding protein-like II"/>
    <property type="match status" value="2"/>
</dbReference>
<dbReference type="PANTHER" id="PTHR43649">
    <property type="entry name" value="ARABINOSE-BINDING PROTEIN-RELATED"/>
    <property type="match status" value="1"/>
</dbReference>
<sequence length="669" mass="78105">MLKKKEGKYDVIFYDNVYPIRFGPYLVDLRTVLPKEHIDMYSSGIASETCTYNDKWVGLPVEVDFNVLYVNEEILKEYNQEVPTTWNELIDTAEYILKEDRKKNPNSDLSAYNGLFDISSGMCSIYEIMYSFRNQKNDPFPDLLSENAIKALEKIKEIKERISSDEEFQSVIPYTINKLMNGRSIFLKYWNNIYSMKYKQHYLPGGKSGISGSCVGGSNIGINLFSSEEKKKGAALFIEYLTSKETQKELMTSSNIATGIMELYDDEEVCKIVDCELVKNIQFINRPTHVNKDYDEYSAFFRERVFEYLYGNKTASQVLHEINDYSKIYKISLDEDDNSSLALLFIGILSGLMMIFDLSLVLLYIKKFKKYYNFLSKDFWFISILGLCLILGAGFLEYGDISKFKCQFKWIMVTFGITLNLIPILHKLFVYFPEENKYSTWIKNNRYIFLFIFILIELILDGLSFIKPYEVNFVFNINNGDVNFEICSLNETFGKFVHILFILYKVLIFLVFLLLIFIEWNIKEIHYEIRNLCGAICLDILDSVFLIITETLNINNYIVSFLLNEIIYITFSISNYVLIYGYRLFLHFTKKNNYNDFFIKMKVYNDSSVSNKNSTMKLDDDSKSKRSSVNHLTKKIIEYHKKTNINGTTQTISTTDTSFVRSSRLESSN</sequence>
<evidence type="ECO:0000256" key="3">
    <source>
        <dbReference type="ARBA" id="ARBA00022729"/>
    </source>
</evidence>
<reference evidence="5 6" key="1">
    <citation type="submission" date="2016-08" db="EMBL/GenBank/DDBJ databases">
        <title>Genomes of anaerobic fungi encode conserved fungal cellulosomes for biomass hydrolysis.</title>
        <authorList>
            <consortium name="DOE Joint Genome Institute"/>
            <person name="Haitjema C.H."/>
            <person name="Gilmore S.P."/>
            <person name="Henske J.K."/>
            <person name="Solomon K.V."/>
            <person name="De Groot R."/>
            <person name="Kuo A."/>
            <person name="Mondo S.J."/>
            <person name="Salamov A.A."/>
            <person name="Labutti K."/>
            <person name="Zhao Z."/>
            <person name="Chiniquy J."/>
            <person name="Barry K."/>
            <person name="Brewer H.M."/>
            <person name="Purvine S.O."/>
            <person name="Wright A.T."/>
            <person name="Boxma B."/>
            <person name="Van Alen T."/>
            <person name="Hackstein J.H."/>
            <person name="Baker S.E."/>
            <person name="Grigoriev I.V."/>
            <person name="O'Malley M.A."/>
        </authorList>
    </citation>
    <scope>NUCLEOTIDE SEQUENCE [LARGE SCALE GENOMIC DNA]</scope>
    <source>
        <strain evidence="6">finn</strain>
    </source>
</reference>
<dbReference type="PANTHER" id="PTHR43649:SF34">
    <property type="entry name" value="ABC TRANSPORTER PERIPLASMIC-BINDING PROTEIN YCJN-RELATED"/>
    <property type="match status" value="1"/>
</dbReference>
<feature type="transmembrane region" description="Helical" evidence="4">
    <location>
        <begin position="499"/>
        <end position="520"/>
    </location>
</feature>
<organism evidence="5 6">
    <name type="scientific">Piromyces finnis</name>
    <dbReference type="NCBI Taxonomy" id="1754191"/>
    <lineage>
        <taxon>Eukaryota</taxon>
        <taxon>Fungi</taxon>
        <taxon>Fungi incertae sedis</taxon>
        <taxon>Chytridiomycota</taxon>
        <taxon>Chytridiomycota incertae sedis</taxon>
        <taxon>Neocallimastigomycetes</taxon>
        <taxon>Neocallimastigales</taxon>
        <taxon>Neocallimastigaceae</taxon>
        <taxon>Piromyces</taxon>
    </lineage>
</organism>
<proteinExistence type="inferred from homology"/>
<dbReference type="InterPro" id="IPR006059">
    <property type="entry name" value="SBP"/>
</dbReference>
<feature type="transmembrane region" description="Helical" evidence="4">
    <location>
        <begin position="447"/>
        <end position="466"/>
    </location>
</feature>
<keyword evidence="4" id="KW-0472">Membrane</keyword>
<dbReference type="OrthoDB" id="2174362at2759"/>
<keyword evidence="4" id="KW-0812">Transmembrane</keyword>
<feature type="transmembrane region" description="Helical" evidence="4">
    <location>
        <begin position="532"/>
        <end position="554"/>
    </location>
</feature>
<name>A0A1Y1V5H1_9FUNG</name>
<feature type="transmembrane region" description="Helical" evidence="4">
    <location>
        <begin position="377"/>
        <end position="396"/>
    </location>
</feature>